<dbReference type="GO" id="GO:0042910">
    <property type="term" value="F:xenobiotic transmembrane transporter activity"/>
    <property type="evidence" value="ECO:0007669"/>
    <property type="project" value="InterPro"/>
</dbReference>
<feature type="transmembrane region" description="Helical" evidence="10">
    <location>
        <begin position="24"/>
        <end position="45"/>
    </location>
</feature>
<evidence type="ECO:0000256" key="9">
    <source>
        <dbReference type="ARBA" id="ARBA00031636"/>
    </source>
</evidence>
<evidence type="ECO:0000256" key="1">
    <source>
        <dbReference type="ARBA" id="ARBA00004429"/>
    </source>
</evidence>
<feature type="transmembrane region" description="Helical" evidence="10">
    <location>
        <begin position="105"/>
        <end position="123"/>
    </location>
</feature>
<keyword evidence="7" id="KW-0406">Ion transport</keyword>
<dbReference type="GO" id="GO:0015297">
    <property type="term" value="F:antiporter activity"/>
    <property type="evidence" value="ECO:0007669"/>
    <property type="project" value="UniProtKB-KW"/>
</dbReference>
<feature type="transmembrane region" description="Helical" evidence="10">
    <location>
        <begin position="289"/>
        <end position="312"/>
    </location>
</feature>
<dbReference type="PIRSF" id="PIRSF006603">
    <property type="entry name" value="DinF"/>
    <property type="match status" value="1"/>
</dbReference>
<feature type="transmembrane region" description="Helical" evidence="10">
    <location>
        <begin position="324"/>
        <end position="349"/>
    </location>
</feature>
<dbReference type="InterPro" id="IPR048279">
    <property type="entry name" value="MdtK-like"/>
</dbReference>
<feature type="transmembrane region" description="Helical" evidence="10">
    <location>
        <begin position="433"/>
        <end position="454"/>
    </location>
</feature>
<reference evidence="11 12" key="1">
    <citation type="submission" date="2018-03" db="EMBL/GenBank/DDBJ databases">
        <title>Diversity of phytobeneficial traits revealed by whole-genome analysis of worldwide-isolated phenazine-producing Pseudomonas spp.</title>
        <authorList>
            <person name="Biessy A."/>
            <person name="Novinscak A."/>
            <person name="Blom J."/>
            <person name="Leger G."/>
            <person name="Thomashow L.S."/>
            <person name="Cazorla F.M."/>
            <person name="Josic D."/>
            <person name="Filion M."/>
        </authorList>
    </citation>
    <scope>NUCLEOTIDE SEQUENCE [LARGE SCALE GENOMIC DNA]</scope>
    <source>
        <strain evidence="11 12">B25</strain>
    </source>
</reference>
<keyword evidence="2" id="KW-0813">Transport</keyword>
<keyword evidence="4" id="KW-1003">Cell membrane</keyword>
<keyword evidence="5 10" id="KW-0812">Transmembrane</keyword>
<feature type="transmembrane region" description="Helical" evidence="10">
    <location>
        <begin position="251"/>
        <end position="277"/>
    </location>
</feature>
<evidence type="ECO:0000313" key="11">
    <source>
        <dbReference type="EMBL" id="AZE47901.1"/>
    </source>
</evidence>
<dbReference type="Proteomes" id="UP000268048">
    <property type="component" value="Chromosome"/>
</dbReference>
<keyword evidence="3" id="KW-0050">Antiport</keyword>
<feature type="transmembrane region" description="Helical" evidence="10">
    <location>
        <begin position="143"/>
        <end position="160"/>
    </location>
</feature>
<keyword evidence="6 10" id="KW-1133">Transmembrane helix</keyword>
<evidence type="ECO:0000256" key="3">
    <source>
        <dbReference type="ARBA" id="ARBA00022449"/>
    </source>
</evidence>
<feature type="transmembrane region" description="Helical" evidence="10">
    <location>
        <begin position="65"/>
        <end position="84"/>
    </location>
</feature>
<dbReference type="GO" id="GO:0005886">
    <property type="term" value="C:plasma membrane"/>
    <property type="evidence" value="ECO:0007669"/>
    <property type="project" value="UniProtKB-SubCell"/>
</dbReference>
<dbReference type="PANTHER" id="PTHR43298:SF2">
    <property type="entry name" value="FMN_FAD EXPORTER YEEO-RELATED"/>
    <property type="match status" value="1"/>
</dbReference>
<evidence type="ECO:0000256" key="5">
    <source>
        <dbReference type="ARBA" id="ARBA00022692"/>
    </source>
</evidence>
<gene>
    <name evidence="11" type="ORF">C4K04_2218</name>
</gene>
<dbReference type="CDD" id="cd13131">
    <property type="entry name" value="MATE_NorM_like"/>
    <property type="match status" value="1"/>
</dbReference>
<feature type="transmembrane region" description="Helical" evidence="10">
    <location>
        <begin position="172"/>
        <end position="196"/>
    </location>
</feature>
<accession>A0A3G7TLX2</accession>
<keyword evidence="8 10" id="KW-0472">Membrane</keyword>
<protein>
    <recommendedName>
        <fullName evidence="9">Multidrug-efflux transporter</fullName>
    </recommendedName>
</protein>
<sequence length="468" mass="49342">MNSLTDTPAASLNRPARVRLELRSLLALALPIMIAQLATTAMGFVDAVMAGRVSPRDLAAVALGNSIWIPVFLLMTGTLLATTPKVAQRVGAGTYGEIGPIVRQALWLALAVGLSASLILLSAEPVLHLMKVDPTLIGPCMEYLHGIASGLPAVALYYVLRCCSDALGRTRPSMVIGLFGLALNIPINYVFIYGHLGVPAMGGVGCGWATAIVMWAMMLAMAGWTRWAPAYQSSQLFKRFDWPQWAVIKRLLSVGLPIGIAVFAESSIFAVIALLIGSLGATVVAGHQIALNISSLLFMIPYSLGMAVTVRVGQALGAGNPYQARFAAGVGLGAALAFALFSASLILLLREPIASIYTPDTAVIQVAAMLIVYAALYQFSDAIQVICAGALRGYQDTRVTMVLTLLAYWGIGLPVGYVLGLTDWFGPASGPSGLWEGLIAGLSCAALMLSIRLARSARKRIRISRAAG</sequence>
<dbReference type="EMBL" id="CP027753">
    <property type="protein sequence ID" value="AZE47901.1"/>
    <property type="molecule type" value="Genomic_DNA"/>
</dbReference>
<name>A0A3G7TLX2_9PSED</name>
<proteinExistence type="predicted"/>
<comment type="subcellular location">
    <subcellularLocation>
        <location evidence="1">Cell inner membrane</location>
        <topology evidence="1">Multi-pass membrane protein</topology>
    </subcellularLocation>
</comment>
<dbReference type="AlphaFoldDB" id="A0A3G7TLX2"/>
<feature type="transmembrane region" description="Helical" evidence="10">
    <location>
        <begin position="208"/>
        <end position="230"/>
    </location>
</feature>
<organism evidence="11 12">
    <name type="scientific">Pseudomonas chlororaphis</name>
    <dbReference type="NCBI Taxonomy" id="587753"/>
    <lineage>
        <taxon>Bacteria</taxon>
        <taxon>Pseudomonadati</taxon>
        <taxon>Pseudomonadota</taxon>
        <taxon>Gammaproteobacteria</taxon>
        <taxon>Pseudomonadales</taxon>
        <taxon>Pseudomonadaceae</taxon>
        <taxon>Pseudomonas</taxon>
    </lineage>
</organism>
<evidence type="ECO:0000256" key="2">
    <source>
        <dbReference type="ARBA" id="ARBA00022448"/>
    </source>
</evidence>
<dbReference type="InterPro" id="IPR050222">
    <property type="entry name" value="MATE_MdtK"/>
</dbReference>
<dbReference type="NCBIfam" id="TIGR00797">
    <property type="entry name" value="matE"/>
    <property type="match status" value="1"/>
</dbReference>
<dbReference type="Pfam" id="PF01554">
    <property type="entry name" value="MatE"/>
    <property type="match status" value="2"/>
</dbReference>
<evidence type="ECO:0000313" key="12">
    <source>
        <dbReference type="Proteomes" id="UP000268048"/>
    </source>
</evidence>
<dbReference type="RefSeq" id="WP_124320032.1">
    <property type="nucleotide sequence ID" value="NZ_CP027753.1"/>
</dbReference>
<evidence type="ECO:0000256" key="6">
    <source>
        <dbReference type="ARBA" id="ARBA00022989"/>
    </source>
</evidence>
<dbReference type="GO" id="GO:0006811">
    <property type="term" value="P:monoatomic ion transport"/>
    <property type="evidence" value="ECO:0007669"/>
    <property type="project" value="UniProtKB-KW"/>
</dbReference>
<evidence type="ECO:0000256" key="8">
    <source>
        <dbReference type="ARBA" id="ARBA00023136"/>
    </source>
</evidence>
<evidence type="ECO:0000256" key="7">
    <source>
        <dbReference type="ARBA" id="ARBA00023065"/>
    </source>
</evidence>
<feature type="transmembrane region" description="Helical" evidence="10">
    <location>
        <begin position="361"/>
        <end position="379"/>
    </location>
</feature>
<dbReference type="InterPro" id="IPR002528">
    <property type="entry name" value="MATE_fam"/>
</dbReference>
<evidence type="ECO:0000256" key="4">
    <source>
        <dbReference type="ARBA" id="ARBA00022475"/>
    </source>
</evidence>
<feature type="transmembrane region" description="Helical" evidence="10">
    <location>
        <begin position="399"/>
        <end position="421"/>
    </location>
</feature>
<evidence type="ECO:0000256" key="10">
    <source>
        <dbReference type="SAM" id="Phobius"/>
    </source>
</evidence>
<dbReference type="PANTHER" id="PTHR43298">
    <property type="entry name" value="MULTIDRUG RESISTANCE PROTEIN NORM-RELATED"/>
    <property type="match status" value="1"/>
</dbReference>